<dbReference type="InterPro" id="IPR002347">
    <property type="entry name" value="SDR_fam"/>
</dbReference>
<evidence type="ECO:0000256" key="1">
    <source>
        <dbReference type="ARBA" id="ARBA00006484"/>
    </source>
</evidence>
<dbReference type="PRINTS" id="PR00080">
    <property type="entry name" value="SDRFAMILY"/>
</dbReference>
<gene>
    <name evidence="3" type="ORF">D3874_00230</name>
</gene>
<keyword evidence="4" id="KW-1185">Reference proteome</keyword>
<comment type="caution">
    <text evidence="3">The sequence shown here is derived from an EMBL/GenBank/DDBJ whole genome shotgun (WGS) entry which is preliminary data.</text>
</comment>
<reference evidence="3 4" key="1">
    <citation type="submission" date="2018-09" db="EMBL/GenBank/DDBJ databases">
        <authorList>
            <person name="Zhu H."/>
        </authorList>
    </citation>
    <scope>NUCLEOTIDE SEQUENCE [LARGE SCALE GENOMIC DNA]</scope>
    <source>
        <strain evidence="3 4">K1W22B-8</strain>
    </source>
</reference>
<organism evidence="3 4">
    <name type="scientific">Oleomonas cavernae</name>
    <dbReference type="NCBI Taxonomy" id="2320859"/>
    <lineage>
        <taxon>Bacteria</taxon>
        <taxon>Pseudomonadati</taxon>
        <taxon>Pseudomonadota</taxon>
        <taxon>Alphaproteobacteria</taxon>
        <taxon>Acetobacterales</taxon>
        <taxon>Acetobacteraceae</taxon>
        <taxon>Oleomonas</taxon>
    </lineage>
</organism>
<dbReference type="InterPro" id="IPR036291">
    <property type="entry name" value="NAD(P)-bd_dom_sf"/>
</dbReference>
<dbReference type="NCBIfam" id="NF005559">
    <property type="entry name" value="PRK07231.1"/>
    <property type="match status" value="1"/>
</dbReference>
<comment type="similarity">
    <text evidence="1">Belongs to the short-chain dehydrogenases/reductases (SDR) family.</text>
</comment>
<dbReference type="EMBL" id="QYUK01000008">
    <property type="protein sequence ID" value="RJF94321.1"/>
    <property type="molecule type" value="Genomic_DNA"/>
</dbReference>
<dbReference type="PANTHER" id="PTHR43975">
    <property type="entry name" value="ZGC:101858"/>
    <property type="match status" value="1"/>
</dbReference>
<dbReference type="AlphaFoldDB" id="A0A418WSU3"/>
<protein>
    <submittedName>
        <fullName evidence="3">SDR family oxidoreductase</fullName>
    </submittedName>
</protein>
<dbReference type="RefSeq" id="WP_119775180.1">
    <property type="nucleotide sequence ID" value="NZ_QYUK01000008.1"/>
</dbReference>
<dbReference type="FunFam" id="3.40.50.720:FF:000084">
    <property type="entry name" value="Short-chain dehydrogenase reductase"/>
    <property type="match status" value="1"/>
</dbReference>
<dbReference type="SUPFAM" id="SSF51735">
    <property type="entry name" value="NAD(P)-binding Rossmann-fold domains"/>
    <property type="match status" value="1"/>
</dbReference>
<dbReference type="InterPro" id="IPR057326">
    <property type="entry name" value="KR_dom"/>
</dbReference>
<evidence type="ECO:0000313" key="3">
    <source>
        <dbReference type="EMBL" id="RJF94321.1"/>
    </source>
</evidence>
<accession>A0A418WSU3</accession>
<dbReference type="InterPro" id="IPR020904">
    <property type="entry name" value="Sc_DH/Rdtase_CS"/>
</dbReference>
<dbReference type="Gene3D" id="3.40.50.720">
    <property type="entry name" value="NAD(P)-binding Rossmann-like Domain"/>
    <property type="match status" value="1"/>
</dbReference>
<evidence type="ECO:0000313" key="4">
    <source>
        <dbReference type="Proteomes" id="UP000284605"/>
    </source>
</evidence>
<proteinExistence type="inferred from homology"/>
<dbReference type="Proteomes" id="UP000284605">
    <property type="component" value="Unassembled WGS sequence"/>
</dbReference>
<feature type="domain" description="Ketoreductase" evidence="2">
    <location>
        <begin position="7"/>
        <end position="185"/>
    </location>
</feature>
<dbReference type="SMART" id="SM00822">
    <property type="entry name" value="PKS_KR"/>
    <property type="match status" value="1"/>
</dbReference>
<dbReference type="Pfam" id="PF13561">
    <property type="entry name" value="adh_short_C2"/>
    <property type="match status" value="1"/>
</dbReference>
<evidence type="ECO:0000259" key="2">
    <source>
        <dbReference type="SMART" id="SM00822"/>
    </source>
</evidence>
<dbReference type="PANTHER" id="PTHR43975:SF2">
    <property type="entry name" value="EG:BACR7A4.14 PROTEIN-RELATED"/>
    <property type="match status" value="1"/>
</dbReference>
<dbReference type="PROSITE" id="PS00061">
    <property type="entry name" value="ADH_SHORT"/>
    <property type="match status" value="1"/>
</dbReference>
<dbReference type="OrthoDB" id="7375193at2"/>
<sequence length="263" mass="26917">MSRFEDKVVLITGAASGIGAAAARRFAREGASVVVADLNAEAAAATAAAIREAGGKAVGLAVDVGNELQVGQAITSTVEKFGRLDVLVNNAGIGSFGRVDMLSTEEWRRVMAVDLDAVFFACRAALPHLAQVRGAIVSTASISGTAADYGFAAYNAAKAAVINLTRAIAIDHAGEGVRANSISPGYVVTPLTAPLQADDRIGEAYRQLIPLGRPSMPEEQAAAILFLASDDASYITGANLIVDGGLTAATGQPNFVRIFAGAN</sequence>
<name>A0A418WSU3_9PROT</name>
<dbReference type="PRINTS" id="PR00081">
    <property type="entry name" value="GDHRDH"/>
</dbReference>
<dbReference type="CDD" id="cd05233">
    <property type="entry name" value="SDR_c"/>
    <property type="match status" value="1"/>
</dbReference>